<accession>A0A418Y7I5</accession>
<organism evidence="2 3">
    <name type="scientific">Massilia cavernae</name>
    <dbReference type="NCBI Taxonomy" id="2320864"/>
    <lineage>
        <taxon>Bacteria</taxon>
        <taxon>Pseudomonadati</taxon>
        <taxon>Pseudomonadota</taxon>
        <taxon>Betaproteobacteria</taxon>
        <taxon>Burkholderiales</taxon>
        <taxon>Oxalobacteraceae</taxon>
        <taxon>Telluria group</taxon>
        <taxon>Massilia</taxon>
    </lineage>
</organism>
<dbReference type="Gene3D" id="3.40.50.1820">
    <property type="entry name" value="alpha/beta hydrolase"/>
    <property type="match status" value="1"/>
</dbReference>
<keyword evidence="3" id="KW-1185">Reference proteome</keyword>
<keyword evidence="1" id="KW-0732">Signal</keyword>
<reference evidence="2 3" key="1">
    <citation type="submission" date="2018-09" db="EMBL/GenBank/DDBJ databases">
        <authorList>
            <person name="Zhu H."/>
        </authorList>
    </citation>
    <scope>NUCLEOTIDE SEQUENCE [LARGE SCALE GENOMIC DNA]</scope>
    <source>
        <strain evidence="2 3">K1S02-61</strain>
    </source>
</reference>
<dbReference type="AlphaFoldDB" id="A0A418Y7I5"/>
<dbReference type="OrthoDB" id="9765647at2"/>
<dbReference type="Pfam" id="PF00756">
    <property type="entry name" value="Esterase"/>
    <property type="match status" value="1"/>
</dbReference>
<dbReference type="RefSeq" id="WP_119809284.1">
    <property type="nucleotide sequence ID" value="NZ_QYUP01000019.1"/>
</dbReference>
<gene>
    <name evidence="2" type="ORF">D3872_02260</name>
</gene>
<dbReference type="PANTHER" id="PTHR43037:SF1">
    <property type="entry name" value="BLL1128 PROTEIN"/>
    <property type="match status" value="1"/>
</dbReference>
<evidence type="ECO:0000313" key="2">
    <source>
        <dbReference type="EMBL" id="RJG26326.1"/>
    </source>
</evidence>
<evidence type="ECO:0000256" key="1">
    <source>
        <dbReference type="ARBA" id="ARBA00022729"/>
    </source>
</evidence>
<dbReference type="EMBL" id="QYUP01000019">
    <property type="protein sequence ID" value="RJG26326.1"/>
    <property type="molecule type" value="Genomic_DNA"/>
</dbReference>
<name>A0A418Y7I5_9BURK</name>
<comment type="caution">
    <text evidence="2">The sequence shown here is derived from an EMBL/GenBank/DDBJ whole genome shotgun (WGS) entry which is preliminary data.</text>
</comment>
<dbReference type="PANTHER" id="PTHR43037">
    <property type="entry name" value="UNNAMED PRODUCT-RELATED"/>
    <property type="match status" value="1"/>
</dbReference>
<proteinExistence type="predicted"/>
<dbReference type="InterPro" id="IPR050955">
    <property type="entry name" value="Plant_Biomass_Hydrol_Est"/>
</dbReference>
<dbReference type="InterPro" id="IPR000801">
    <property type="entry name" value="Esterase-like"/>
</dbReference>
<evidence type="ECO:0000313" key="3">
    <source>
        <dbReference type="Proteomes" id="UP000284006"/>
    </source>
</evidence>
<dbReference type="SUPFAM" id="SSF53474">
    <property type="entry name" value="alpha/beta-Hydrolases"/>
    <property type="match status" value="1"/>
</dbReference>
<sequence>MDYKDGTDDIGFTEAMLEKIRQEYRVDEQRVYATGLSRGGFFSLRVAAELPQLFAAVASIGGPMPQPVVSNHVNKAKVGVMLMHGTGDQVVAFDGKTGVYLSANETYQYWLKHNELGGAAISQRSVDRDKDDGTEFTKTEQSGNAVSVALVTIKNGGHTWAGADAFNVGLPIGKTSRDLDANTSIWEFLNKHRK</sequence>
<dbReference type="Proteomes" id="UP000284006">
    <property type="component" value="Unassembled WGS sequence"/>
</dbReference>
<evidence type="ECO:0008006" key="4">
    <source>
        <dbReference type="Google" id="ProtNLM"/>
    </source>
</evidence>
<dbReference type="InterPro" id="IPR029058">
    <property type="entry name" value="AB_hydrolase_fold"/>
</dbReference>
<protein>
    <recommendedName>
        <fullName evidence="4">Phospholipase/carboxylesterase/thioesterase domain-containing protein</fullName>
    </recommendedName>
</protein>